<dbReference type="PROSITE" id="PS50943">
    <property type="entry name" value="HTH_CROC1"/>
    <property type="match status" value="1"/>
</dbReference>
<evidence type="ECO:0000256" key="1">
    <source>
        <dbReference type="ARBA" id="ARBA00023015"/>
    </source>
</evidence>
<dbReference type="PANTHER" id="PTHR30146">
    <property type="entry name" value="LACI-RELATED TRANSCRIPTIONAL REPRESSOR"/>
    <property type="match status" value="1"/>
</dbReference>
<keyword evidence="3" id="KW-0804">Transcription</keyword>
<evidence type="ECO:0000259" key="5">
    <source>
        <dbReference type="PROSITE" id="PS50943"/>
    </source>
</evidence>
<dbReference type="EMBL" id="FXYE01000002">
    <property type="protein sequence ID" value="SMX46052.1"/>
    <property type="molecule type" value="Genomic_DNA"/>
</dbReference>
<dbReference type="GO" id="GO:0003700">
    <property type="term" value="F:DNA-binding transcription factor activity"/>
    <property type="evidence" value="ECO:0007669"/>
    <property type="project" value="TreeGrafter"/>
</dbReference>
<evidence type="ECO:0000259" key="4">
    <source>
        <dbReference type="PROSITE" id="PS50932"/>
    </source>
</evidence>
<dbReference type="Proteomes" id="UP000202922">
    <property type="component" value="Unassembled WGS sequence"/>
</dbReference>
<dbReference type="InterPro" id="IPR046335">
    <property type="entry name" value="LacI/GalR-like_sensor"/>
</dbReference>
<dbReference type="InterPro" id="IPR000843">
    <property type="entry name" value="HTH_LacI"/>
</dbReference>
<dbReference type="Gene3D" id="3.40.50.2300">
    <property type="match status" value="2"/>
</dbReference>
<accession>A0A238KV40</accession>
<proteinExistence type="predicted"/>
<dbReference type="PANTHER" id="PTHR30146:SF33">
    <property type="entry name" value="TRANSCRIPTIONAL REGULATOR"/>
    <property type="match status" value="1"/>
</dbReference>
<dbReference type="SUPFAM" id="SSF47413">
    <property type="entry name" value="lambda repressor-like DNA-binding domains"/>
    <property type="match status" value="1"/>
</dbReference>
<dbReference type="InterPro" id="IPR028082">
    <property type="entry name" value="Peripla_BP_I"/>
</dbReference>
<dbReference type="InterPro" id="IPR010982">
    <property type="entry name" value="Lambda_DNA-bd_dom_sf"/>
</dbReference>
<reference evidence="7" key="1">
    <citation type="submission" date="2017-05" db="EMBL/GenBank/DDBJ databases">
        <authorList>
            <person name="Rodrigo-Torres L."/>
            <person name="Arahal R. D."/>
            <person name="Lucena T."/>
        </authorList>
    </citation>
    <scope>NUCLEOTIDE SEQUENCE [LARGE SCALE GENOMIC DNA]</scope>
    <source>
        <strain evidence="7">CECT 8621</strain>
    </source>
</reference>
<keyword evidence="2" id="KW-0238">DNA-binding</keyword>
<sequence length="345" mass="36653">MGCIMDTTNLTRKKTSRRVTMEDVGKMAGVSQVTVSRALSDPDKVSAKTLKKITDAIDATGFVPNAIAGALASQKSNLVSALVPSITNIVYSAAVASFSSVMREHGYQVLLSETGFDPADEEAMILTHLSRRPDAVLLTGIHHTAKARKMLLASDIPVVEIWDVTESPIDICVGFSHDKAAAMAAEFAVSNGYGMAATVSASDERAQRRRNAFEMRFAELTGTKVEYAVQCEHASLANGRAGLRALQGQQMTPGTFVFCSSDVLAHGMLIEANAQGLTVPSDVAIMGFGDQEFAAHTEPSLSTVRVDRAKLGSSAAMALLSRFENAVPVAPVNDIGFEIVKRTSA</sequence>
<dbReference type="InterPro" id="IPR001387">
    <property type="entry name" value="Cro/C1-type_HTH"/>
</dbReference>
<dbReference type="SMART" id="SM00354">
    <property type="entry name" value="HTH_LACI"/>
    <property type="match status" value="1"/>
</dbReference>
<name>A0A238KV40_9RHOB</name>
<feature type="domain" description="HTH lacI-type" evidence="4">
    <location>
        <begin position="19"/>
        <end position="73"/>
    </location>
</feature>
<keyword evidence="1" id="KW-0805">Transcription regulation</keyword>
<evidence type="ECO:0000313" key="6">
    <source>
        <dbReference type="EMBL" id="SMX46052.1"/>
    </source>
</evidence>
<dbReference type="AlphaFoldDB" id="A0A238KV40"/>
<dbReference type="CDD" id="cd01575">
    <property type="entry name" value="PBP1_GntR"/>
    <property type="match status" value="1"/>
</dbReference>
<dbReference type="PROSITE" id="PS50932">
    <property type="entry name" value="HTH_LACI_2"/>
    <property type="match status" value="1"/>
</dbReference>
<dbReference type="SUPFAM" id="SSF53822">
    <property type="entry name" value="Periplasmic binding protein-like I"/>
    <property type="match status" value="1"/>
</dbReference>
<dbReference type="CDD" id="cd01392">
    <property type="entry name" value="HTH_LacI"/>
    <property type="match status" value="1"/>
</dbReference>
<organism evidence="6 7">
    <name type="scientific">Actibacterium lipolyticum</name>
    <dbReference type="NCBI Taxonomy" id="1524263"/>
    <lineage>
        <taxon>Bacteria</taxon>
        <taxon>Pseudomonadati</taxon>
        <taxon>Pseudomonadota</taxon>
        <taxon>Alphaproteobacteria</taxon>
        <taxon>Rhodobacterales</taxon>
        <taxon>Roseobacteraceae</taxon>
        <taxon>Actibacterium</taxon>
    </lineage>
</organism>
<evidence type="ECO:0000256" key="2">
    <source>
        <dbReference type="ARBA" id="ARBA00023125"/>
    </source>
</evidence>
<dbReference type="Pfam" id="PF00356">
    <property type="entry name" value="LacI"/>
    <property type="match status" value="1"/>
</dbReference>
<evidence type="ECO:0000313" key="7">
    <source>
        <dbReference type="Proteomes" id="UP000202922"/>
    </source>
</evidence>
<protein>
    <submittedName>
        <fullName evidence="6">HTH-type transcriptional regulator GntR</fullName>
    </submittedName>
</protein>
<dbReference type="Gene3D" id="1.10.260.40">
    <property type="entry name" value="lambda repressor-like DNA-binding domains"/>
    <property type="match status" value="1"/>
</dbReference>
<dbReference type="Pfam" id="PF13377">
    <property type="entry name" value="Peripla_BP_3"/>
    <property type="match status" value="1"/>
</dbReference>
<keyword evidence="7" id="KW-1185">Reference proteome</keyword>
<gene>
    <name evidence="6" type="primary">gntR_1</name>
    <name evidence="6" type="ORF">COL8621_02956</name>
</gene>
<evidence type="ECO:0000256" key="3">
    <source>
        <dbReference type="ARBA" id="ARBA00023163"/>
    </source>
</evidence>
<dbReference type="GO" id="GO:0000976">
    <property type="term" value="F:transcription cis-regulatory region binding"/>
    <property type="evidence" value="ECO:0007669"/>
    <property type="project" value="TreeGrafter"/>
</dbReference>
<feature type="domain" description="HTH cro/C1-type" evidence="5">
    <location>
        <begin position="16"/>
        <end position="63"/>
    </location>
</feature>